<gene>
    <name evidence="2" type="ORF">MNEG_12826</name>
</gene>
<dbReference type="GeneID" id="25730227"/>
<keyword evidence="1" id="KW-0732">Signal</keyword>
<proteinExistence type="predicted"/>
<dbReference type="Proteomes" id="UP000054498">
    <property type="component" value="Unassembled WGS sequence"/>
</dbReference>
<sequence length="261" mass="27567">MRRAVVASLCLVFIAGAHAARQQSPAPKGDPRPNAEVPAIPEELATFDVSALAPATPVLPEINITDALRFISLVPLVRPRGLAAPPPLLNGPRQALGSGAPRRINVTWVEQVLPYIVNIDPQLVGRLGAAIIEPIQKIDPAVLGSLIPSLRGLDWKGIAELIPLIGQLDINAIEKLVPAINAFKPEVVAKLIDISTRLTPETYNALTNILNLGIPAINSLTAKLNLLPGLTPLLTAPTPRPYVASASDSSSGFPNIFKVLG</sequence>
<name>A0A0D2J5J9_9CHLO</name>
<reference evidence="2 3" key="1">
    <citation type="journal article" date="2013" name="BMC Genomics">
        <title>Reconstruction of the lipid metabolism for the microalga Monoraphidium neglectum from its genome sequence reveals characteristics suitable for biofuel production.</title>
        <authorList>
            <person name="Bogen C."/>
            <person name="Al-Dilaimi A."/>
            <person name="Albersmeier A."/>
            <person name="Wichmann J."/>
            <person name="Grundmann M."/>
            <person name="Rupp O."/>
            <person name="Lauersen K.J."/>
            <person name="Blifernez-Klassen O."/>
            <person name="Kalinowski J."/>
            <person name="Goesmann A."/>
            <person name="Mussgnug J.H."/>
            <person name="Kruse O."/>
        </authorList>
    </citation>
    <scope>NUCLEOTIDE SEQUENCE [LARGE SCALE GENOMIC DNA]</scope>
    <source>
        <strain evidence="2 3">SAG 48.87</strain>
    </source>
</reference>
<dbReference type="KEGG" id="mng:MNEG_12826"/>
<evidence type="ECO:0000313" key="3">
    <source>
        <dbReference type="Proteomes" id="UP000054498"/>
    </source>
</evidence>
<dbReference type="AlphaFoldDB" id="A0A0D2J5J9"/>
<evidence type="ECO:0000256" key="1">
    <source>
        <dbReference type="SAM" id="SignalP"/>
    </source>
</evidence>
<dbReference type="EMBL" id="KK103678">
    <property type="protein sequence ID" value="KIY95137.1"/>
    <property type="molecule type" value="Genomic_DNA"/>
</dbReference>
<evidence type="ECO:0000313" key="2">
    <source>
        <dbReference type="EMBL" id="KIY95137.1"/>
    </source>
</evidence>
<protein>
    <submittedName>
        <fullName evidence="2">Uncharacterized protein</fullName>
    </submittedName>
</protein>
<feature type="chain" id="PRO_5002255806" evidence="1">
    <location>
        <begin position="20"/>
        <end position="261"/>
    </location>
</feature>
<feature type="signal peptide" evidence="1">
    <location>
        <begin position="1"/>
        <end position="19"/>
    </location>
</feature>
<keyword evidence="3" id="KW-1185">Reference proteome</keyword>
<accession>A0A0D2J5J9</accession>
<dbReference type="OrthoDB" id="537094at2759"/>
<dbReference type="RefSeq" id="XP_013894157.1">
    <property type="nucleotide sequence ID" value="XM_014038703.1"/>
</dbReference>
<organism evidence="2 3">
    <name type="scientific">Monoraphidium neglectum</name>
    <dbReference type="NCBI Taxonomy" id="145388"/>
    <lineage>
        <taxon>Eukaryota</taxon>
        <taxon>Viridiplantae</taxon>
        <taxon>Chlorophyta</taxon>
        <taxon>core chlorophytes</taxon>
        <taxon>Chlorophyceae</taxon>
        <taxon>CS clade</taxon>
        <taxon>Sphaeropleales</taxon>
        <taxon>Selenastraceae</taxon>
        <taxon>Monoraphidium</taxon>
    </lineage>
</organism>